<organism evidence="1 2">
    <name type="scientific">Racocetra persica</name>
    <dbReference type="NCBI Taxonomy" id="160502"/>
    <lineage>
        <taxon>Eukaryota</taxon>
        <taxon>Fungi</taxon>
        <taxon>Fungi incertae sedis</taxon>
        <taxon>Mucoromycota</taxon>
        <taxon>Glomeromycotina</taxon>
        <taxon>Glomeromycetes</taxon>
        <taxon>Diversisporales</taxon>
        <taxon>Gigasporaceae</taxon>
        <taxon>Racocetra</taxon>
    </lineage>
</organism>
<evidence type="ECO:0000313" key="2">
    <source>
        <dbReference type="Proteomes" id="UP000789920"/>
    </source>
</evidence>
<gene>
    <name evidence="1" type="ORF">RPERSI_LOCUS12596</name>
</gene>
<comment type="caution">
    <text evidence="1">The sequence shown here is derived from an EMBL/GenBank/DDBJ whole genome shotgun (WGS) entry which is preliminary data.</text>
</comment>
<keyword evidence="2" id="KW-1185">Reference proteome</keyword>
<evidence type="ECO:0000313" key="1">
    <source>
        <dbReference type="EMBL" id="CAG8735359.1"/>
    </source>
</evidence>
<name>A0ACA9Q2Y2_9GLOM</name>
<sequence>MATARTNLQQQQEQTYGNSKRLNSKQAISGYNKTPRHALVNIFWTRLNGYILDNGDKRKTFVCRLSKPKESSRRKENLPSEKLCITWKRDAVNFEAKIKITWLAASNMVTIERVNGASDHSYLIEESDMHKWSKFIRDMVGNEAIKNYKPLTIANVVRKE</sequence>
<accession>A0ACA9Q2Y2</accession>
<reference evidence="1" key="1">
    <citation type="submission" date="2021-06" db="EMBL/GenBank/DDBJ databases">
        <authorList>
            <person name="Kallberg Y."/>
            <person name="Tangrot J."/>
            <person name="Rosling A."/>
        </authorList>
    </citation>
    <scope>NUCLEOTIDE SEQUENCE</scope>
    <source>
        <strain evidence="1">MA461A</strain>
    </source>
</reference>
<feature type="non-terminal residue" evidence="1">
    <location>
        <position position="160"/>
    </location>
</feature>
<dbReference type="Proteomes" id="UP000789920">
    <property type="component" value="Unassembled WGS sequence"/>
</dbReference>
<dbReference type="EMBL" id="CAJVQC010027103">
    <property type="protein sequence ID" value="CAG8735359.1"/>
    <property type="molecule type" value="Genomic_DNA"/>
</dbReference>
<protein>
    <submittedName>
        <fullName evidence="1">18027_t:CDS:1</fullName>
    </submittedName>
</protein>
<proteinExistence type="predicted"/>